<sequence>MQSLRSQLYCLRLLKKQNNSAYLINSLSALLIETA</sequence>
<dbReference type="EMBL" id="GBXM01028983">
    <property type="protein sequence ID" value="JAH79594.1"/>
    <property type="molecule type" value="Transcribed_RNA"/>
</dbReference>
<reference evidence="1" key="1">
    <citation type="submission" date="2014-11" db="EMBL/GenBank/DDBJ databases">
        <authorList>
            <person name="Amaro Gonzalez C."/>
        </authorList>
    </citation>
    <scope>NUCLEOTIDE SEQUENCE</scope>
</reference>
<dbReference type="AlphaFoldDB" id="A0A0E9VN92"/>
<reference evidence="1" key="2">
    <citation type="journal article" date="2015" name="Fish Shellfish Immunol.">
        <title>Early steps in the European eel (Anguilla anguilla)-Vibrio vulnificus interaction in the gills: Role of the RtxA13 toxin.</title>
        <authorList>
            <person name="Callol A."/>
            <person name="Pajuelo D."/>
            <person name="Ebbesson L."/>
            <person name="Teles M."/>
            <person name="MacKenzie S."/>
            <person name="Amaro C."/>
        </authorList>
    </citation>
    <scope>NUCLEOTIDE SEQUENCE</scope>
</reference>
<organism evidence="1">
    <name type="scientific">Anguilla anguilla</name>
    <name type="common">European freshwater eel</name>
    <name type="synonym">Muraena anguilla</name>
    <dbReference type="NCBI Taxonomy" id="7936"/>
    <lineage>
        <taxon>Eukaryota</taxon>
        <taxon>Metazoa</taxon>
        <taxon>Chordata</taxon>
        <taxon>Craniata</taxon>
        <taxon>Vertebrata</taxon>
        <taxon>Euteleostomi</taxon>
        <taxon>Actinopterygii</taxon>
        <taxon>Neopterygii</taxon>
        <taxon>Teleostei</taxon>
        <taxon>Anguilliformes</taxon>
        <taxon>Anguillidae</taxon>
        <taxon>Anguilla</taxon>
    </lineage>
</organism>
<proteinExistence type="predicted"/>
<protein>
    <submittedName>
        <fullName evidence="1">Uncharacterized protein</fullName>
    </submittedName>
</protein>
<accession>A0A0E9VN92</accession>
<name>A0A0E9VN92_ANGAN</name>
<evidence type="ECO:0000313" key="1">
    <source>
        <dbReference type="EMBL" id="JAH79594.1"/>
    </source>
</evidence>